<keyword evidence="8 16" id="KW-0808">Transferase</keyword>
<dbReference type="RefSeq" id="WP_213484879.1">
    <property type="nucleotide sequence ID" value="NZ_CAJRAY010000061.1"/>
</dbReference>
<dbReference type="SUPFAM" id="SSF53067">
    <property type="entry name" value="Actin-like ATPase domain"/>
    <property type="match status" value="2"/>
</dbReference>
<name>A0ABM8V5J4_THEXY</name>
<keyword evidence="18" id="KW-1185">Reference proteome</keyword>
<dbReference type="GO" id="GO:0016301">
    <property type="term" value="F:kinase activity"/>
    <property type="evidence" value="ECO:0007669"/>
    <property type="project" value="UniProtKB-KW"/>
</dbReference>
<evidence type="ECO:0000256" key="16">
    <source>
        <dbReference type="HAMAP-Rule" id="MF_01274"/>
    </source>
</evidence>
<feature type="binding site" evidence="16">
    <location>
        <position position="129"/>
    </location>
    <ligand>
        <name>K(+)</name>
        <dbReference type="ChEBI" id="CHEBI:29103"/>
    </ligand>
</feature>
<dbReference type="HAMAP" id="MF_01274">
    <property type="entry name" value="Pantothen_kinase_3"/>
    <property type="match status" value="1"/>
</dbReference>
<evidence type="ECO:0000256" key="6">
    <source>
        <dbReference type="ARBA" id="ARBA00012102"/>
    </source>
</evidence>
<keyword evidence="16" id="KW-0479">Metal-binding</keyword>
<dbReference type="EMBL" id="CAJRAY010000061">
    <property type="protein sequence ID" value="CAG5088884.1"/>
    <property type="molecule type" value="Genomic_DNA"/>
</dbReference>
<keyword evidence="7 16" id="KW-0963">Cytoplasm</keyword>
<reference evidence="17 18" key="1">
    <citation type="submission" date="2021-04" db="EMBL/GenBank/DDBJ databases">
        <authorList>
            <person name="Rakotoarivonina H."/>
        </authorList>
    </citation>
    <scope>NUCLEOTIDE SEQUENCE [LARGE SCALE GENOMIC DNA]</scope>
    <source>
        <strain evidence="17 18">XE</strain>
    </source>
</reference>
<sequence length="263" mass="28590">MILAADVGNTNMVLGIFRGSELLHHWRLSTNRTATADEYGMMLHNLFHYAGLRMEDTRGIIISSVVPPLMRTLEQLCRQYFRKAPLFVGPGVKTGLNIRYENPREVGADRIVNAVAAIEKYGAPVIVVDFGTATTFDYIDAGGNYLGGAIVPGLAISAEALYQRAAKLPRIELARPRSVIGRNSVASMQAGMVFGYAGQVDGIVRRIRAESRTNARAIATGGLAELIAPETETISVVDPLLTLDGLRLIYERNQDDTGGRVES</sequence>
<feature type="binding site" evidence="16">
    <location>
        <begin position="6"/>
        <end position="13"/>
    </location>
    <ligand>
        <name>ATP</name>
        <dbReference type="ChEBI" id="CHEBI:30616"/>
    </ligand>
</feature>
<evidence type="ECO:0000256" key="1">
    <source>
        <dbReference type="ARBA" id="ARBA00001206"/>
    </source>
</evidence>
<dbReference type="NCBIfam" id="TIGR00671">
    <property type="entry name" value="baf"/>
    <property type="match status" value="1"/>
</dbReference>
<keyword evidence="10 16" id="KW-0418">Kinase</keyword>
<organism evidence="17 18">
    <name type="scientific">Thermobacillus xylanilyticus</name>
    <dbReference type="NCBI Taxonomy" id="76633"/>
    <lineage>
        <taxon>Bacteria</taxon>
        <taxon>Bacillati</taxon>
        <taxon>Bacillota</taxon>
        <taxon>Bacilli</taxon>
        <taxon>Bacillales</taxon>
        <taxon>Paenibacillaceae</taxon>
        <taxon>Thermobacillus</taxon>
    </lineage>
</organism>
<comment type="cofactor">
    <cofactor evidence="16">
        <name>NH4(+)</name>
        <dbReference type="ChEBI" id="CHEBI:28938"/>
    </cofactor>
    <cofactor evidence="16">
        <name>K(+)</name>
        <dbReference type="ChEBI" id="CHEBI:29103"/>
    </cofactor>
    <text evidence="16">A monovalent cation. Ammonium or potassium.</text>
</comment>
<feature type="binding site" evidence="16">
    <location>
        <position position="100"/>
    </location>
    <ligand>
        <name>substrate</name>
    </ligand>
</feature>
<keyword evidence="12 16" id="KW-0630">Potassium</keyword>
<evidence type="ECO:0000256" key="8">
    <source>
        <dbReference type="ARBA" id="ARBA00022679"/>
    </source>
</evidence>
<keyword evidence="11 16" id="KW-0067">ATP-binding</keyword>
<evidence type="ECO:0000256" key="5">
    <source>
        <dbReference type="ARBA" id="ARBA00011738"/>
    </source>
</evidence>
<comment type="cofactor">
    <cofactor evidence="2">
        <name>K(+)</name>
        <dbReference type="ChEBI" id="CHEBI:29103"/>
    </cofactor>
</comment>
<evidence type="ECO:0000256" key="14">
    <source>
        <dbReference type="ARBA" id="ARBA00038036"/>
    </source>
</evidence>
<gene>
    <name evidence="17" type="primary">txxe 2485-coaX</name>
    <name evidence="16" type="synonym">coaX</name>
    <name evidence="17" type="ORF">TXXE_12460</name>
</gene>
<dbReference type="CDD" id="cd24015">
    <property type="entry name" value="ASKHA_NBD_PanK-III"/>
    <property type="match status" value="1"/>
</dbReference>
<dbReference type="PANTHER" id="PTHR34265">
    <property type="entry name" value="TYPE III PANTOTHENATE KINASE"/>
    <property type="match status" value="1"/>
</dbReference>
<proteinExistence type="inferred from homology"/>
<dbReference type="Proteomes" id="UP000681526">
    <property type="component" value="Unassembled WGS sequence"/>
</dbReference>
<comment type="pathway">
    <text evidence="4 16">Cofactor biosynthesis; coenzyme A biosynthesis; CoA from (R)-pantothenate: step 1/5.</text>
</comment>
<comment type="subcellular location">
    <subcellularLocation>
        <location evidence="3 16">Cytoplasm</location>
    </subcellularLocation>
</comment>
<comment type="function">
    <text evidence="16">Catalyzes the phosphorylation of pantothenate (Pan), the first step in CoA biosynthesis.</text>
</comment>
<evidence type="ECO:0000256" key="2">
    <source>
        <dbReference type="ARBA" id="ARBA00001958"/>
    </source>
</evidence>
<evidence type="ECO:0000256" key="10">
    <source>
        <dbReference type="ARBA" id="ARBA00022777"/>
    </source>
</evidence>
<protein>
    <recommendedName>
        <fullName evidence="15 16">Type III pantothenate kinase</fullName>
        <ecNumber evidence="6 16">2.7.1.33</ecNumber>
    </recommendedName>
    <alternativeName>
        <fullName evidence="16">PanK-III</fullName>
    </alternativeName>
    <alternativeName>
        <fullName evidence="16">Pantothenic acid kinase</fullName>
    </alternativeName>
</protein>
<comment type="caution">
    <text evidence="17">The sequence shown here is derived from an EMBL/GenBank/DDBJ whole genome shotgun (WGS) entry which is preliminary data.</text>
</comment>
<dbReference type="EC" id="2.7.1.33" evidence="6 16"/>
<evidence type="ECO:0000256" key="11">
    <source>
        <dbReference type="ARBA" id="ARBA00022840"/>
    </source>
</evidence>
<dbReference type="NCBIfam" id="NF009847">
    <property type="entry name" value="PRK13318.1-5"/>
    <property type="match status" value="1"/>
</dbReference>
<evidence type="ECO:0000313" key="18">
    <source>
        <dbReference type="Proteomes" id="UP000681526"/>
    </source>
</evidence>
<accession>A0ABM8V5J4</accession>
<dbReference type="InterPro" id="IPR004619">
    <property type="entry name" value="Type_III_PanK"/>
</dbReference>
<evidence type="ECO:0000256" key="3">
    <source>
        <dbReference type="ARBA" id="ARBA00004496"/>
    </source>
</evidence>
<evidence type="ECO:0000256" key="12">
    <source>
        <dbReference type="ARBA" id="ARBA00022958"/>
    </source>
</evidence>
<feature type="active site" description="Proton acceptor" evidence="16">
    <location>
        <position position="109"/>
    </location>
</feature>
<dbReference type="PANTHER" id="PTHR34265:SF1">
    <property type="entry name" value="TYPE III PANTOTHENATE KINASE"/>
    <property type="match status" value="1"/>
</dbReference>
<evidence type="ECO:0000256" key="9">
    <source>
        <dbReference type="ARBA" id="ARBA00022741"/>
    </source>
</evidence>
<dbReference type="NCBIfam" id="NF009855">
    <property type="entry name" value="PRK13321.1"/>
    <property type="match status" value="1"/>
</dbReference>
<dbReference type="NCBIfam" id="NF009848">
    <property type="entry name" value="PRK13318.1-6"/>
    <property type="match status" value="1"/>
</dbReference>
<evidence type="ECO:0000256" key="13">
    <source>
        <dbReference type="ARBA" id="ARBA00022993"/>
    </source>
</evidence>
<keyword evidence="13 16" id="KW-0173">Coenzyme A biosynthesis</keyword>
<dbReference type="InterPro" id="IPR043129">
    <property type="entry name" value="ATPase_NBD"/>
</dbReference>
<feature type="binding site" evidence="16">
    <location>
        <position position="184"/>
    </location>
    <ligand>
        <name>substrate</name>
    </ligand>
</feature>
<evidence type="ECO:0000313" key="17">
    <source>
        <dbReference type="EMBL" id="CAG5088884.1"/>
    </source>
</evidence>
<feature type="binding site" evidence="16">
    <location>
        <begin position="107"/>
        <end position="110"/>
    </location>
    <ligand>
        <name>substrate</name>
    </ligand>
</feature>
<comment type="subunit">
    <text evidence="5 16">Homodimer.</text>
</comment>
<dbReference type="Pfam" id="PF03309">
    <property type="entry name" value="Pan_kinase"/>
    <property type="match status" value="1"/>
</dbReference>
<evidence type="ECO:0000256" key="4">
    <source>
        <dbReference type="ARBA" id="ARBA00005225"/>
    </source>
</evidence>
<comment type="similarity">
    <text evidence="14 16">Belongs to the type III pantothenate kinase family.</text>
</comment>
<evidence type="ECO:0000256" key="15">
    <source>
        <dbReference type="ARBA" id="ARBA00040883"/>
    </source>
</evidence>
<comment type="catalytic activity">
    <reaction evidence="1 16">
        <text>(R)-pantothenate + ATP = (R)-4'-phosphopantothenate + ADP + H(+)</text>
        <dbReference type="Rhea" id="RHEA:16373"/>
        <dbReference type="ChEBI" id="CHEBI:10986"/>
        <dbReference type="ChEBI" id="CHEBI:15378"/>
        <dbReference type="ChEBI" id="CHEBI:29032"/>
        <dbReference type="ChEBI" id="CHEBI:30616"/>
        <dbReference type="ChEBI" id="CHEBI:456216"/>
        <dbReference type="EC" id="2.7.1.33"/>
    </reaction>
</comment>
<keyword evidence="9 16" id="KW-0547">Nucleotide-binding</keyword>
<dbReference type="Gene3D" id="3.30.420.40">
    <property type="match status" value="2"/>
</dbReference>
<feature type="binding site" evidence="16">
    <location>
        <position position="132"/>
    </location>
    <ligand>
        <name>ATP</name>
        <dbReference type="ChEBI" id="CHEBI:30616"/>
    </ligand>
</feature>
<evidence type="ECO:0000256" key="7">
    <source>
        <dbReference type="ARBA" id="ARBA00022490"/>
    </source>
</evidence>